<keyword evidence="9" id="KW-0067">ATP-binding</keyword>
<keyword evidence="13" id="KW-0186">Copper</keyword>
<evidence type="ECO:0000256" key="9">
    <source>
        <dbReference type="ARBA" id="ARBA00022840"/>
    </source>
</evidence>
<dbReference type="FunFam" id="3.40.50.1000:FF:000144">
    <property type="entry name" value="copper-transporting ATPase 1 isoform X2"/>
    <property type="match status" value="1"/>
</dbReference>
<dbReference type="GO" id="GO:0016887">
    <property type="term" value="F:ATP hydrolysis activity"/>
    <property type="evidence" value="ECO:0007669"/>
    <property type="project" value="InterPro"/>
</dbReference>
<dbReference type="GO" id="GO:0005388">
    <property type="term" value="F:P-type calcium transporter activity"/>
    <property type="evidence" value="ECO:0007669"/>
    <property type="project" value="TreeGrafter"/>
</dbReference>
<dbReference type="GO" id="GO:0012505">
    <property type="term" value="C:endomembrane system"/>
    <property type="evidence" value="ECO:0007669"/>
    <property type="project" value="UniProtKB-SubCell"/>
</dbReference>
<dbReference type="Gene3D" id="1.20.1110.10">
    <property type="entry name" value="Calcium-transporting ATPase, transmembrane domain"/>
    <property type="match status" value="2"/>
</dbReference>
<evidence type="ECO:0000256" key="3">
    <source>
        <dbReference type="ARBA" id="ARBA00012517"/>
    </source>
</evidence>
<keyword evidence="6" id="KW-0479">Metal-binding</keyword>
<name>A0A8J3MTX9_9CHLR</name>
<comment type="subcellular location">
    <subcellularLocation>
        <location evidence="1">Endomembrane system</location>
        <topology evidence="1">Multi-pass membrane protein</topology>
    </subcellularLocation>
</comment>
<evidence type="ECO:0000256" key="4">
    <source>
        <dbReference type="ARBA" id="ARBA00022448"/>
    </source>
</evidence>
<keyword evidence="11" id="KW-1278">Translocase</keyword>
<dbReference type="Pfam" id="PF00702">
    <property type="entry name" value="Hydrolase"/>
    <property type="match status" value="2"/>
</dbReference>
<feature type="transmembrane region" description="Helical" evidence="17">
    <location>
        <begin position="1544"/>
        <end position="1564"/>
    </location>
</feature>
<dbReference type="PANTHER" id="PTHR24093">
    <property type="entry name" value="CATION TRANSPORTING ATPASE"/>
    <property type="match status" value="1"/>
</dbReference>
<dbReference type="InterPro" id="IPR023298">
    <property type="entry name" value="ATPase_P-typ_TM_dom_sf"/>
</dbReference>
<evidence type="ECO:0000313" key="19">
    <source>
        <dbReference type="EMBL" id="GHO46063.1"/>
    </source>
</evidence>
<dbReference type="SUPFAM" id="SSF56784">
    <property type="entry name" value="HAD-like"/>
    <property type="match status" value="2"/>
</dbReference>
<evidence type="ECO:0000256" key="11">
    <source>
        <dbReference type="ARBA" id="ARBA00022967"/>
    </source>
</evidence>
<dbReference type="SFLD" id="SFLDG00002">
    <property type="entry name" value="C1.7:_P-type_atpase_like"/>
    <property type="match status" value="1"/>
</dbReference>
<comment type="similarity">
    <text evidence="2">Belongs to the cation transport ATPase (P-type) (TC 3.A.3) family. Type IB subfamily.</text>
</comment>
<dbReference type="PANTHER" id="PTHR24093:SF513">
    <property type="entry name" value="CATION-TRANSPORTING ATPASE I-RELATED"/>
    <property type="match status" value="1"/>
</dbReference>
<evidence type="ECO:0000256" key="14">
    <source>
        <dbReference type="ARBA" id="ARBA00023065"/>
    </source>
</evidence>
<comment type="caution">
    <text evidence="19">The sequence shown here is derived from an EMBL/GenBank/DDBJ whole genome shotgun (WGS) entry which is preliminary data.</text>
</comment>
<dbReference type="GO" id="GO:0005886">
    <property type="term" value="C:plasma membrane"/>
    <property type="evidence" value="ECO:0007669"/>
    <property type="project" value="TreeGrafter"/>
</dbReference>
<evidence type="ECO:0000256" key="17">
    <source>
        <dbReference type="SAM" id="Phobius"/>
    </source>
</evidence>
<dbReference type="EC" id="7.2.2.8" evidence="3"/>
<evidence type="ECO:0000259" key="18">
    <source>
        <dbReference type="SMART" id="SM00831"/>
    </source>
</evidence>
<dbReference type="Gene3D" id="3.40.1110.10">
    <property type="entry name" value="Calcium-transporting ATPase, cytoplasmic domain N"/>
    <property type="match status" value="2"/>
</dbReference>
<evidence type="ECO:0000313" key="20">
    <source>
        <dbReference type="Proteomes" id="UP000612362"/>
    </source>
</evidence>
<dbReference type="InterPro" id="IPR001757">
    <property type="entry name" value="P_typ_ATPase"/>
</dbReference>
<evidence type="ECO:0000256" key="7">
    <source>
        <dbReference type="ARBA" id="ARBA00022741"/>
    </source>
</evidence>
<keyword evidence="7" id="KW-0547">Nucleotide-binding</keyword>
<keyword evidence="8" id="KW-0187">Copper transport</keyword>
<dbReference type="InterPro" id="IPR023214">
    <property type="entry name" value="HAD_sf"/>
</dbReference>
<evidence type="ECO:0000256" key="5">
    <source>
        <dbReference type="ARBA" id="ARBA00022692"/>
    </source>
</evidence>
<dbReference type="Pfam" id="PF00122">
    <property type="entry name" value="E1-E2_ATPase"/>
    <property type="match status" value="1"/>
</dbReference>
<dbReference type="InterPro" id="IPR023299">
    <property type="entry name" value="ATPase_P-typ_cyto_dom_N"/>
</dbReference>
<dbReference type="Gene3D" id="3.40.50.1000">
    <property type="entry name" value="HAD superfamily/HAD-like"/>
    <property type="match status" value="3"/>
</dbReference>
<feature type="transmembrane region" description="Helical" evidence="17">
    <location>
        <begin position="1002"/>
        <end position="1021"/>
    </location>
</feature>
<dbReference type="RefSeq" id="WP_220195466.1">
    <property type="nucleotide sequence ID" value="NZ_BNJF01000002.1"/>
</dbReference>
<keyword evidence="5 17" id="KW-0812">Transmembrane</keyword>
<protein>
    <recommendedName>
        <fullName evidence="3">P-type Cu(+) transporter</fullName>
        <ecNumber evidence="3">7.2.2.8</ecNumber>
    </recommendedName>
</protein>
<dbReference type="SFLD" id="SFLDS00003">
    <property type="entry name" value="Haloacid_Dehalogenase"/>
    <property type="match status" value="1"/>
</dbReference>
<dbReference type="SUPFAM" id="SSF81653">
    <property type="entry name" value="Calcium ATPase, transduction domain A"/>
    <property type="match status" value="1"/>
</dbReference>
<keyword evidence="15 17" id="KW-0472">Membrane</keyword>
<evidence type="ECO:0000256" key="16">
    <source>
        <dbReference type="ARBA" id="ARBA00049289"/>
    </source>
</evidence>
<dbReference type="InterPro" id="IPR059000">
    <property type="entry name" value="ATPase_P-type_domA"/>
</dbReference>
<keyword evidence="20" id="KW-1185">Reference proteome</keyword>
<dbReference type="PRINTS" id="PR00120">
    <property type="entry name" value="HATPASE"/>
</dbReference>
<evidence type="ECO:0000256" key="8">
    <source>
        <dbReference type="ARBA" id="ARBA00022796"/>
    </source>
</evidence>
<dbReference type="InterPro" id="IPR008250">
    <property type="entry name" value="ATPase_P-typ_transduc_dom_A_sf"/>
</dbReference>
<dbReference type="PROSITE" id="PS00154">
    <property type="entry name" value="ATPASE_E1_E2"/>
    <property type="match status" value="1"/>
</dbReference>
<dbReference type="InterPro" id="IPR044492">
    <property type="entry name" value="P_typ_ATPase_HD_dom"/>
</dbReference>
<sequence length="1622" mass="173942">MNIALAEESQIVHSLPGRLRVHLPHFMDSNLRPLEVYLHQLEGIQGIRANTSTQNVLILYDPALLDEQAILASLAQFDLHQMDKESGVEKNTRSPSIYHEKTGETKRVHITVRGLNRDPHVANSVLEVLAKYPNIHARLHLLTGRVLIEYAEHQTLFDDLISEISDVELPELPDEDRPSYPLDPGPLVQSVIRTIGSIAGGSVLAFRSLFGMTEPLPGTTSAIHIASVISILQGIPPLRHGLRKLVGRTTGDLLLNIPSIITLTLGNSALGLVTIGCESLRLLTEVYRRRGAWHRYEEQEAAEPILSPGTMLQLASGEKVPLVSQVLEGSGIGILREGIPLSITSGSTLPPGCQLYGGPFLIQIQHAPSFQAFQPKPHPVPPALSPYDRYFQILAPLSLLYAAGTAILTRSFSQTLASLVLVNARPAVAGAENADLAASTYVLNSGVVVVGTRKHRTICLPQMVMLDGARVLTDGLELADIFSLSDEISTNDLLTLAANMSSAAGSPWGSVFKQRGPVQVSLARFDGSTIQALTPQGWYKFGPIHDFSRIPDAFRQRHRGAMLLALYYEQSQGRSEQLLGVLALRPRLVPDIPPLVRICKSLGVELLILTSESHEITQAIARRAEIPLCLKDDVLAFIREKQAQGARVAFVSDNADTAAAFDACDLAIGLMGGQKRFYAQADLLAPDFQALTAIIIAGAKREATARDSLILSCLSNIVGIFWGWRGAPGIMVASRVVYLATLSTLAEGWLRFRGPKRAVSSLSRLSDPHPERWGQQSIEQVMQSLHSSKGGLTSKEATLRQHHVSPHTQRNRLLLAALDQLRSPLNVILGAGAIFSLLLGAGADVGIIGATILANVGIGIWQEHKSDKMAQSLQRLGSTNAHILRDGRIASISANEVVTGDILSLAPGDRIAADARVIEAQGLEVDEALLTGESFPVEKHATEGTENTRIVLAGSDVTTGTGKALVVAVGDQTRMGGTTVALAADETEQSPLGTRLARMLQVLLPVSILGGGFVIVTGLVWGQPLKFLLATGASIALAGVPEGLPLLAKVGEAGVAHRLENRDALVRRLSAVEALGRVDTVCTDKTGTLTKGQLELSMVADATKDANLLEELSRSHRYVLTVAALACPHPNAPDARAHPTDYAIIEGALSAGLARQICVAHDDELAFDPVRSFSATLAQGRIHLKGAPEALLARCTWVYVKGLKLKLNETRRHALLERAHVYARRGLRVLMVAESSVTTSIEDPQALVCLGFVAISDPLRSTVHKAVHRCQEAGVRVMMITGDHPATARAIAEEAGLFDGGEILTGEDVTSLSNEELGERLEHASIIARTTPLNKLRIIECLRERGHTVAMTGDGVNDAPALRFADVGMAMGVAGTEVARQTADVVIMNDDLLTLVESFVEGRSFWRNIRRALGLLLGGNLGELGLVVGASALGLGMPLTVRQILAMNAITDILPALAVVLQKPEHRHLAALKREGTAALDRPLRNDILRRALISSLPALAAYGLTLPIGRAEARTVAFASIVATQLTQALDIGRSEGVLTRPVLGAVAGSTALLIASLILPPLRDLLHFVTPSLGSWLILGASAASALLLSRLCDFWLTERQKPREATLVQEHSVVSPKIL</sequence>
<dbReference type="EMBL" id="BNJF01000002">
    <property type="protein sequence ID" value="GHO46063.1"/>
    <property type="molecule type" value="Genomic_DNA"/>
</dbReference>
<organism evidence="19 20">
    <name type="scientific">Ktedonospora formicarum</name>
    <dbReference type="NCBI Taxonomy" id="2778364"/>
    <lineage>
        <taxon>Bacteria</taxon>
        <taxon>Bacillati</taxon>
        <taxon>Chloroflexota</taxon>
        <taxon>Ktedonobacteria</taxon>
        <taxon>Ktedonobacterales</taxon>
        <taxon>Ktedonobacteraceae</taxon>
        <taxon>Ktedonospora</taxon>
    </lineage>
</organism>
<dbReference type="Gene3D" id="2.70.150.10">
    <property type="entry name" value="Calcium-transporting ATPase, cytoplasmic transduction domain A"/>
    <property type="match status" value="1"/>
</dbReference>
<feature type="domain" description="Cation-transporting P-type ATPase N-terminal" evidence="18">
    <location>
        <begin position="772"/>
        <end position="841"/>
    </location>
</feature>
<dbReference type="SFLD" id="SFLDF00027">
    <property type="entry name" value="p-type_atpase"/>
    <property type="match status" value="1"/>
</dbReference>
<dbReference type="GO" id="GO:0005524">
    <property type="term" value="F:ATP binding"/>
    <property type="evidence" value="ECO:0007669"/>
    <property type="project" value="UniProtKB-KW"/>
</dbReference>
<evidence type="ECO:0000256" key="10">
    <source>
        <dbReference type="ARBA" id="ARBA00022842"/>
    </source>
</evidence>
<reference evidence="19" key="1">
    <citation type="submission" date="2020-10" db="EMBL/GenBank/DDBJ databases">
        <title>Taxonomic study of unclassified bacteria belonging to the class Ktedonobacteria.</title>
        <authorList>
            <person name="Yabe S."/>
            <person name="Wang C.M."/>
            <person name="Zheng Y."/>
            <person name="Sakai Y."/>
            <person name="Cavaletti L."/>
            <person name="Monciardini P."/>
            <person name="Donadio S."/>
        </authorList>
    </citation>
    <scope>NUCLEOTIDE SEQUENCE</scope>
    <source>
        <strain evidence="19">SOSP1-1</strain>
    </source>
</reference>
<keyword evidence="10" id="KW-0460">Magnesium</keyword>
<gene>
    <name evidence="19" type="ORF">KSX_42260</name>
</gene>
<evidence type="ECO:0000256" key="6">
    <source>
        <dbReference type="ARBA" id="ARBA00022723"/>
    </source>
</evidence>
<feature type="transmembrane region" description="Helical" evidence="17">
    <location>
        <begin position="828"/>
        <end position="861"/>
    </location>
</feature>
<keyword evidence="14" id="KW-0406">Ion transport</keyword>
<dbReference type="GO" id="GO:0046872">
    <property type="term" value="F:metal ion binding"/>
    <property type="evidence" value="ECO:0007669"/>
    <property type="project" value="UniProtKB-KW"/>
</dbReference>
<dbReference type="InterPro" id="IPR018303">
    <property type="entry name" value="ATPase_P-typ_P_site"/>
</dbReference>
<dbReference type="Proteomes" id="UP000612362">
    <property type="component" value="Unassembled WGS sequence"/>
</dbReference>
<feature type="transmembrane region" description="Helical" evidence="17">
    <location>
        <begin position="1576"/>
        <end position="1599"/>
    </location>
</feature>
<dbReference type="InterPro" id="IPR006068">
    <property type="entry name" value="ATPase_P-typ_cation-transptr_C"/>
</dbReference>
<dbReference type="Pfam" id="PF00690">
    <property type="entry name" value="Cation_ATPase_N"/>
    <property type="match status" value="1"/>
</dbReference>
<evidence type="ECO:0000256" key="12">
    <source>
        <dbReference type="ARBA" id="ARBA00022989"/>
    </source>
</evidence>
<dbReference type="SMART" id="SM00831">
    <property type="entry name" value="Cation_ATPase_N"/>
    <property type="match status" value="1"/>
</dbReference>
<dbReference type="NCBIfam" id="TIGR01494">
    <property type="entry name" value="ATPase_P-type"/>
    <property type="match status" value="2"/>
</dbReference>
<dbReference type="PRINTS" id="PR00119">
    <property type="entry name" value="CATATPASE"/>
</dbReference>
<keyword evidence="4" id="KW-0813">Transport</keyword>
<feature type="transmembrane region" description="Helical" evidence="17">
    <location>
        <begin position="1413"/>
        <end position="1435"/>
    </location>
</feature>
<evidence type="ECO:0000256" key="1">
    <source>
        <dbReference type="ARBA" id="ARBA00004127"/>
    </source>
</evidence>
<dbReference type="Pfam" id="PF00689">
    <property type="entry name" value="Cation_ATPase_C"/>
    <property type="match status" value="1"/>
</dbReference>
<evidence type="ECO:0000256" key="13">
    <source>
        <dbReference type="ARBA" id="ARBA00023008"/>
    </source>
</evidence>
<comment type="catalytic activity">
    <reaction evidence="16">
        <text>Cu(+)(in) + ATP + H2O = Cu(+)(out) + ADP + phosphate + H(+)</text>
        <dbReference type="Rhea" id="RHEA:25792"/>
        <dbReference type="ChEBI" id="CHEBI:15377"/>
        <dbReference type="ChEBI" id="CHEBI:15378"/>
        <dbReference type="ChEBI" id="CHEBI:30616"/>
        <dbReference type="ChEBI" id="CHEBI:43474"/>
        <dbReference type="ChEBI" id="CHEBI:49552"/>
        <dbReference type="ChEBI" id="CHEBI:456216"/>
        <dbReference type="EC" id="7.2.2.8"/>
    </reaction>
</comment>
<dbReference type="SUPFAM" id="SSF81660">
    <property type="entry name" value="Metal cation-transporting ATPase, ATP-binding domain N"/>
    <property type="match status" value="1"/>
</dbReference>
<keyword evidence="12 17" id="KW-1133">Transmembrane helix</keyword>
<dbReference type="GO" id="GO:0140581">
    <property type="term" value="F:P-type monovalent copper transporter activity"/>
    <property type="evidence" value="ECO:0007669"/>
    <property type="project" value="UniProtKB-EC"/>
</dbReference>
<dbReference type="InterPro" id="IPR004014">
    <property type="entry name" value="ATPase_P-typ_cation-transptr_N"/>
</dbReference>
<dbReference type="SUPFAM" id="SSF81665">
    <property type="entry name" value="Calcium ATPase, transmembrane domain M"/>
    <property type="match status" value="1"/>
</dbReference>
<accession>A0A8J3MTX9</accession>
<dbReference type="InterPro" id="IPR036412">
    <property type="entry name" value="HAD-like_sf"/>
</dbReference>
<evidence type="ECO:0000256" key="2">
    <source>
        <dbReference type="ARBA" id="ARBA00006024"/>
    </source>
</evidence>
<evidence type="ECO:0000256" key="15">
    <source>
        <dbReference type="ARBA" id="ARBA00023136"/>
    </source>
</evidence>
<proteinExistence type="inferred from homology"/>